<organism evidence="7 9">
    <name type="scientific">Bacillus canaveralius</name>
    <dbReference type="NCBI Taxonomy" id="1403243"/>
    <lineage>
        <taxon>Bacteria</taxon>
        <taxon>Bacillati</taxon>
        <taxon>Bacillota</taxon>
        <taxon>Bacilli</taxon>
        <taxon>Bacillales</taxon>
        <taxon>Bacillaceae</taxon>
        <taxon>Bacillus</taxon>
    </lineage>
</organism>
<dbReference type="GO" id="GO:0043190">
    <property type="term" value="C:ATP-binding cassette (ABC) transporter complex"/>
    <property type="evidence" value="ECO:0007669"/>
    <property type="project" value="InterPro"/>
</dbReference>
<protein>
    <recommendedName>
        <fullName evidence="6">Solute-binding protein family 5 domain-containing protein</fullName>
    </recommendedName>
</protein>
<comment type="similarity">
    <text evidence="1">Belongs to the bacterial solute-binding protein 5 family.</text>
</comment>
<evidence type="ECO:0000313" key="9">
    <source>
        <dbReference type="Proteomes" id="UP000234951"/>
    </source>
</evidence>
<dbReference type="Gene3D" id="3.90.76.10">
    <property type="entry name" value="Dipeptide-binding Protein, Domain 1"/>
    <property type="match status" value="1"/>
</dbReference>
<comment type="caution">
    <text evidence="7">The sequence shown here is derived from an EMBL/GenBank/DDBJ whole genome shotgun (WGS) entry which is preliminary data.</text>
</comment>
<proteinExistence type="inferred from homology"/>
<evidence type="ECO:0000256" key="1">
    <source>
        <dbReference type="ARBA" id="ARBA00005695"/>
    </source>
</evidence>
<dbReference type="GO" id="GO:0042597">
    <property type="term" value="C:periplasmic space"/>
    <property type="evidence" value="ECO:0007669"/>
    <property type="project" value="UniProtKB-ARBA"/>
</dbReference>
<dbReference type="InterPro" id="IPR039424">
    <property type="entry name" value="SBP_5"/>
</dbReference>
<dbReference type="Proteomes" id="UP000234951">
    <property type="component" value="Unassembled WGS sequence"/>
</dbReference>
<reference evidence="8 10" key="2">
    <citation type="submission" date="2017-12" db="EMBL/GenBank/DDBJ databases">
        <title>Comparative Functional Genomics of Dry Heat Resistant strains isolated from the Viking Spacecraft.</title>
        <authorList>
            <person name="Seuylemezian A."/>
            <person name="Cooper K."/>
            <person name="Vaishampayan P."/>
        </authorList>
    </citation>
    <scope>NUCLEOTIDE SEQUENCE [LARGE SCALE GENOMIC DNA]</scope>
    <source>
        <strain evidence="8 10">ATCC 29669</strain>
    </source>
</reference>
<dbReference type="PANTHER" id="PTHR30290">
    <property type="entry name" value="PERIPLASMIC BINDING COMPONENT OF ABC TRANSPORTER"/>
    <property type="match status" value="1"/>
</dbReference>
<evidence type="ECO:0000313" key="8">
    <source>
        <dbReference type="EMBL" id="PLR99473.1"/>
    </source>
</evidence>
<evidence type="ECO:0000256" key="5">
    <source>
        <dbReference type="SAM" id="SignalP"/>
    </source>
</evidence>
<feature type="chain" id="PRO_5043159336" description="Solute-binding protein family 5 domain-containing protein" evidence="5">
    <location>
        <begin position="23"/>
        <end position="518"/>
    </location>
</feature>
<feature type="domain" description="Solute-binding protein family 5" evidence="6">
    <location>
        <begin position="89"/>
        <end position="440"/>
    </location>
</feature>
<dbReference type="InterPro" id="IPR030678">
    <property type="entry name" value="Peptide/Ni-bd"/>
</dbReference>
<evidence type="ECO:0000313" key="10">
    <source>
        <dbReference type="Proteomes" id="UP000235114"/>
    </source>
</evidence>
<feature type="signal peptide" evidence="5">
    <location>
        <begin position="1"/>
        <end position="22"/>
    </location>
</feature>
<dbReference type="EMBL" id="PGVA01000027">
    <property type="protein sequence ID" value="PLR82290.1"/>
    <property type="molecule type" value="Genomic_DNA"/>
</dbReference>
<dbReference type="PROSITE" id="PS51257">
    <property type="entry name" value="PROKAR_LIPOPROTEIN"/>
    <property type="match status" value="1"/>
</dbReference>
<dbReference type="GO" id="GO:1904680">
    <property type="term" value="F:peptide transmembrane transporter activity"/>
    <property type="evidence" value="ECO:0007669"/>
    <property type="project" value="TreeGrafter"/>
</dbReference>
<evidence type="ECO:0000256" key="3">
    <source>
        <dbReference type="ARBA" id="ARBA00022729"/>
    </source>
</evidence>
<dbReference type="EMBL" id="PGVD01000014">
    <property type="protein sequence ID" value="PLR99473.1"/>
    <property type="molecule type" value="Genomic_DNA"/>
</dbReference>
<dbReference type="PANTHER" id="PTHR30290:SF9">
    <property type="entry name" value="OLIGOPEPTIDE-BINDING PROTEIN APPA"/>
    <property type="match status" value="1"/>
</dbReference>
<dbReference type="GO" id="GO:0015833">
    <property type="term" value="P:peptide transport"/>
    <property type="evidence" value="ECO:0007669"/>
    <property type="project" value="TreeGrafter"/>
</dbReference>
<evidence type="ECO:0000256" key="2">
    <source>
        <dbReference type="ARBA" id="ARBA00022448"/>
    </source>
</evidence>
<evidence type="ECO:0000313" key="7">
    <source>
        <dbReference type="EMBL" id="PLR82290.1"/>
    </source>
</evidence>
<dbReference type="InterPro" id="IPR000914">
    <property type="entry name" value="SBP_5_dom"/>
</dbReference>
<evidence type="ECO:0000256" key="4">
    <source>
        <dbReference type="SAM" id="MobiDB-lite"/>
    </source>
</evidence>
<dbReference type="Gene3D" id="3.10.105.10">
    <property type="entry name" value="Dipeptide-binding Protein, Domain 3"/>
    <property type="match status" value="1"/>
</dbReference>
<name>A0A2N5GLB9_9BACI</name>
<evidence type="ECO:0000259" key="6">
    <source>
        <dbReference type="Pfam" id="PF00496"/>
    </source>
</evidence>
<dbReference type="Pfam" id="PF00496">
    <property type="entry name" value="SBP_bac_5"/>
    <property type="match status" value="1"/>
</dbReference>
<keyword evidence="3 5" id="KW-0732">Signal</keyword>
<feature type="region of interest" description="Disordered" evidence="4">
    <location>
        <begin position="26"/>
        <end position="45"/>
    </location>
</feature>
<keyword evidence="10" id="KW-1185">Reference proteome</keyword>
<dbReference type="OrthoDB" id="9796817at2"/>
<dbReference type="Gene3D" id="3.40.190.10">
    <property type="entry name" value="Periplasmic binding protein-like II"/>
    <property type="match status" value="1"/>
</dbReference>
<dbReference type="SUPFAM" id="SSF53850">
    <property type="entry name" value="Periplasmic binding protein-like II"/>
    <property type="match status" value="1"/>
</dbReference>
<dbReference type="Proteomes" id="UP000235114">
    <property type="component" value="Unassembled WGS sequence"/>
</dbReference>
<reference evidence="7 9" key="1">
    <citation type="submission" date="2017-11" db="EMBL/GenBank/DDBJ databases">
        <title>Comparitive Functional Genomics of Dry Heat Resistant strains isolated from the Viking Spacecraft.</title>
        <authorList>
            <person name="Seuylemezian A."/>
            <person name="Cooper K."/>
            <person name="Vaishampayan P."/>
        </authorList>
    </citation>
    <scope>NUCLEOTIDE SEQUENCE [LARGE SCALE GENOMIC DNA]</scope>
    <source>
        <strain evidence="7 9">M4.6</strain>
    </source>
</reference>
<sequence length="518" mass="57668">MFKRFRVSALLLVMIFLLGACSAVNSTSTKDKEDGKEPQKAEKKELAIATGSDPISLDPRKTWSGPGYSMNSHIFEPLVFRTIEGGKVKIEGVLAEKFENVDDLTWKFTLRQGVKFHNGAPLTANSVKFTIDSINDPNFNTPLKTWLRDVAEVTTEGDSVVIIKTKTPTRGLISSLAQVPIVEQGAVEQLGEEYNTKPVGTGPYKVVKYTPNNELQLERYDGYWGKAGVSDTIRFKIMPENAVRLAALQRGDVQIAETMSTDKINTIKNDPELDVSITKTLRVDFLVLEFKNKWMANQKFRDALSLAVDRKGLVDNVLGGTTIPASSVSPPGTIGFNEDLPVYEFNLDEAKKLLKESGYDGSPIKMGAPIGRYAMDKQIGEAIAGMLKKAGVNIQLESLEWSSYVPKTDEDAYDIWFIGATDFTINPSKHWDGYFYSKTSENNYANPEIDKLMDQAIQTIDNDQAAGLYMKIQEILHKDKPTLPLYYEPQIIGVRKGLNNFAPRLDEYVNVSGAEFTK</sequence>
<dbReference type="AlphaFoldDB" id="A0A2N5GLB9"/>
<keyword evidence="2" id="KW-0813">Transport</keyword>
<accession>A0A2N5GLB9</accession>
<gene>
    <name evidence="7" type="ORF">CU635_12120</name>
    <name evidence="8" type="ORF">CVD25_05590</name>
</gene>
<dbReference type="RefSeq" id="WP_101577637.1">
    <property type="nucleotide sequence ID" value="NZ_PGVA01000027.1"/>
</dbReference>
<feature type="compositionally biased region" description="Basic and acidic residues" evidence="4">
    <location>
        <begin position="29"/>
        <end position="45"/>
    </location>
</feature>
<dbReference type="PIRSF" id="PIRSF002741">
    <property type="entry name" value="MppA"/>
    <property type="match status" value="1"/>
</dbReference>